<sequence>MASVSDSSSQGHAPPSFNSSTENSSQKNLNHTAKISTLNNSYANVTKRVTKRPPPPSTTSESSLESGNRTQMAEVNSMDTTTQSGDETDGKFIRPKTKKKKTTSDASITVGSQNKEFDKVELRGLLESVETFLKNSKTQYILSYDQFENFLSDSWGITNAQGIAEQYTEDTEALIQMIEAVYPHLKTKALKNRCTRIKKKIKGDDKSDSDLSQN</sequence>
<reference evidence="1" key="1">
    <citation type="submission" date="2023-04" db="EMBL/GenBank/DDBJ databases">
        <title>A chromosome-level genome assembly of the parasitoid wasp Eretmocerus hayati.</title>
        <authorList>
            <person name="Zhong Y."/>
            <person name="Liu S."/>
            <person name="Liu Y."/>
        </authorList>
    </citation>
    <scope>NUCLEOTIDE SEQUENCE</scope>
    <source>
        <strain evidence="1">ZJU_SS_LIU_2023</strain>
    </source>
</reference>
<accession>A0ACC2PT62</accession>
<gene>
    <name evidence="1" type="ORF">QAD02_022092</name>
</gene>
<evidence type="ECO:0000313" key="2">
    <source>
        <dbReference type="Proteomes" id="UP001239111"/>
    </source>
</evidence>
<proteinExistence type="predicted"/>
<keyword evidence="2" id="KW-1185">Reference proteome</keyword>
<dbReference type="Proteomes" id="UP001239111">
    <property type="component" value="Chromosome 1"/>
</dbReference>
<dbReference type="EMBL" id="CM056741">
    <property type="protein sequence ID" value="KAJ8686298.1"/>
    <property type="molecule type" value="Genomic_DNA"/>
</dbReference>
<evidence type="ECO:0000313" key="1">
    <source>
        <dbReference type="EMBL" id="KAJ8686298.1"/>
    </source>
</evidence>
<comment type="caution">
    <text evidence="1">The sequence shown here is derived from an EMBL/GenBank/DDBJ whole genome shotgun (WGS) entry which is preliminary data.</text>
</comment>
<organism evidence="1 2">
    <name type="scientific">Eretmocerus hayati</name>
    <dbReference type="NCBI Taxonomy" id="131215"/>
    <lineage>
        <taxon>Eukaryota</taxon>
        <taxon>Metazoa</taxon>
        <taxon>Ecdysozoa</taxon>
        <taxon>Arthropoda</taxon>
        <taxon>Hexapoda</taxon>
        <taxon>Insecta</taxon>
        <taxon>Pterygota</taxon>
        <taxon>Neoptera</taxon>
        <taxon>Endopterygota</taxon>
        <taxon>Hymenoptera</taxon>
        <taxon>Apocrita</taxon>
        <taxon>Proctotrupomorpha</taxon>
        <taxon>Chalcidoidea</taxon>
        <taxon>Aphelinidae</taxon>
        <taxon>Aphelininae</taxon>
        <taxon>Eretmocerus</taxon>
    </lineage>
</organism>
<name>A0ACC2PT62_9HYME</name>
<protein>
    <submittedName>
        <fullName evidence="1">Uncharacterized protein</fullName>
    </submittedName>
</protein>